<name>A0A839QPE3_9MICO</name>
<keyword evidence="4" id="KW-0175">Coiled coil</keyword>
<dbReference type="Proteomes" id="UP000568050">
    <property type="component" value="Unassembled WGS sequence"/>
</dbReference>
<dbReference type="SMART" id="SM00387">
    <property type="entry name" value="HATPase_c"/>
    <property type="match status" value="1"/>
</dbReference>
<dbReference type="InterPro" id="IPR011712">
    <property type="entry name" value="Sig_transdc_His_kin_sub3_dim/P"/>
</dbReference>
<keyword evidence="3" id="KW-0902">Two-component regulatory system</keyword>
<sequence>MARVTRIDELTLAVLNGHDDDELLDYLMDASFSDLHADTLMLLLPAGPRAWSCEVVRGRYRDELMGRDVRYEPEAPGRSSRMARTLDSQNAPGFDLLTWEAISRTLTGHYLDPYEQDDLPIPGTLWADGDRRPHPEAPTPQVLTRVVEAGRDAVGLLIAVRFPAGSEQTADASFDRESTILADALASVMSFALNNASARSVIEDDVATERDRIARDLHDLAIQELFAAGMQLESAAKSAERFQEFRENGPVAESLRQSMASLENSIAQIRHIVQSLRNESDELTLTQLIRHECAMAIAGLGFAPSLQFHSSMDDLDATNPELTADVVAVVRECLANAARHAHASAVAVTVTVLREGVDRVVQVNVSDNGRGIDPSVTRRSGLANMRSRARRHAGWVDVYPLEPGTMVSWRATEFAS</sequence>
<dbReference type="Gene3D" id="1.20.5.1930">
    <property type="match status" value="1"/>
</dbReference>
<keyword evidence="7" id="KW-1185">Reference proteome</keyword>
<accession>A0A839QPE3</accession>
<dbReference type="Pfam" id="PF02518">
    <property type="entry name" value="HATPase_c"/>
    <property type="match status" value="1"/>
</dbReference>
<dbReference type="PANTHER" id="PTHR24421:SF56">
    <property type="entry name" value="OXYGEN SENSOR HISTIDINE KINASE RESPONSE REGULATOR DOST"/>
    <property type="match status" value="1"/>
</dbReference>
<evidence type="ECO:0000256" key="2">
    <source>
        <dbReference type="ARBA" id="ARBA00022777"/>
    </source>
</evidence>
<evidence type="ECO:0000256" key="4">
    <source>
        <dbReference type="SAM" id="Coils"/>
    </source>
</evidence>
<dbReference type="GO" id="GO:0000155">
    <property type="term" value="F:phosphorelay sensor kinase activity"/>
    <property type="evidence" value="ECO:0007669"/>
    <property type="project" value="InterPro"/>
</dbReference>
<dbReference type="RefSeq" id="WP_246370632.1">
    <property type="nucleotide sequence ID" value="NZ_JACHWP010000001.1"/>
</dbReference>
<proteinExistence type="predicted"/>
<comment type="caution">
    <text evidence="6">The sequence shown here is derived from an EMBL/GenBank/DDBJ whole genome shotgun (WGS) entry which is preliminary data.</text>
</comment>
<keyword evidence="1" id="KW-0808">Transferase</keyword>
<protein>
    <submittedName>
        <fullName evidence="6">Signal transduction histidine kinase</fullName>
    </submittedName>
</protein>
<dbReference type="PANTHER" id="PTHR24421">
    <property type="entry name" value="NITRATE/NITRITE SENSOR PROTEIN NARX-RELATED"/>
    <property type="match status" value="1"/>
</dbReference>
<evidence type="ECO:0000313" key="7">
    <source>
        <dbReference type="Proteomes" id="UP000568050"/>
    </source>
</evidence>
<feature type="coiled-coil region" evidence="4">
    <location>
        <begin position="252"/>
        <end position="279"/>
    </location>
</feature>
<dbReference type="InterPro" id="IPR036890">
    <property type="entry name" value="HATPase_C_sf"/>
</dbReference>
<dbReference type="Gene3D" id="3.30.565.10">
    <property type="entry name" value="Histidine kinase-like ATPase, C-terminal domain"/>
    <property type="match status" value="1"/>
</dbReference>
<gene>
    <name evidence="6" type="ORF">FHX50_000432</name>
</gene>
<dbReference type="GO" id="GO:0016020">
    <property type="term" value="C:membrane"/>
    <property type="evidence" value="ECO:0007669"/>
    <property type="project" value="InterPro"/>
</dbReference>
<evidence type="ECO:0000313" key="6">
    <source>
        <dbReference type="EMBL" id="MBB3022184.1"/>
    </source>
</evidence>
<dbReference type="GO" id="GO:0046983">
    <property type="term" value="F:protein dimerization activity"/>
    <property type="evidence" value="ECO:0007669"/>
    <property type="project" value="InterPro"/>
</dbReference>
<organism evidence="6 7">
    <name type="scientific">Helcobacillus massiliensis</name>
    <dbReference type="NCBI Taxonomy" id="521392"/>
    <lineage>
        <taxon>Bacteria</taxon>
        <taxon>Bacillati</taxon>
        <taxon>Actinomycetota</taxon>
        <taxon>Actinomycetes</taxon>
        <taxon>Micrococcales</taxon>
        <taxon>Dermabacteraceae</taxon>
        <taxon>Helcobacillus</taxon>
    </lineage>
</organism>
<dbReference type="CDD" id="cd16917">
    <property type="entry name" value="HATPase_UhpB-NarQ-NarX-like"/>
    <property type="match status" value="1"/>
</dbReference>
<evidence type="ECO:0000256" key="1">
    <source>
        <dbReference type="ARBA" id="ARBA00022679"/>
    </source>
</evidence>
<dbReference type="InterPro" id="IPR050482">
    <property type="entry name" value="Sensor_HK_TwoCompSys"/>
</dbReference>
<reference evidence="6 7" key="1">
    <citation type="submission" date="2020-08" db="EMBL/GenBank/DDBJ databases">
        <title>Sequencing the genomes of 1000 actinobacteria strains.</title>
        <authorList>
            <person name="Klenk H.-P."/>
        </authorList>
    </citation>
    <scope>NUCLEOTIDE SEQUENCE [LARGE SCALE GENOMIC DNA]</scope>
    <source>
        <strain evidence="6 7">DSM 23040</strain>
    </source>
</reference>
<dbReference type="InterPro" id="IPR003594">
    <property type="entry name" value="HATPase_dom"/>
</dbReference>
<evidence type="ECO:0000259" key="5">
    <source>
        <dbReference type="SMART" id="SM00387"/>
    </source>
</evidence>
<dbReference type="SUPFAM" id="SSF55874">
    <property type="entry name" value="ATPase domain of HSP90 chaperone/DNA topoisomerase II/histidine kinase"/>
    <property type="match status" value="1"/>
</dbReference>
<dbReference type="AlphaFoldDB" id="A0A839QPE3"/>
<dbReference type="Pfam" id="PF07730">
    <property type="entry name" value="HisKA_3"/>
    <property type="match status" value="1"/>
</dbReference>
<keyword evidence="2 6" id="KW-0418">Kinase</keyword>
<dbReference type="EMBL" id="JACHWP010000001">
    <property type="protein sequence ID" value="MBB3022184.1"/>
    <property type="molecule type" value="Genomic_DNA"/>
</dbReference>
<feature type="domain" description="Histidine kinase/HSP90-like ATPase" evidence="5">
    <location>
        <begin position="321"/>
        <end position="415"/>
    </location>
</feature>
<evidence type="ECO:0000256" key="3">
    <source>
        <dbReference type="ARBA" id="ARBA00023012"/>
    </source>
</evidence>